<dbReference type="EMBL" id="MIGX01000002">
    <property type="protein sequence ID" value="PPT93236.1"/>
    <property type="molecule type" value="Genomic_DNA"/>
</dbReference>
<dbReference type="AlphaFoldDB" id="A0A2S6ZM05"/>
<protein>
    <recommendedName>
        <fullName evidence="3">DUF1566 domain-containing protein</fullName>
    </recommendedName>
</protein>
<accession>A0A2S6ZM05</accession>
<evidence type="ECO:0008006" key="3">
    <source>
        <dbReference type="Google" id="ProtNLM"/>
    </source>
</evidence>
<reference evidence="1 2" key="1">
    <citation type="submission" date="2016-08" db="EMBL/GenBank/DDBJ databases">
        <title>Evolution of the type three secretion system and type three effector repertoires in Xanthomonas.</title>
        <authorList>
            <person name="Merda D."/>
            <person name="Briand M."/>
            <person name="Bosis E."/>
            <person name="Rousseau C."/>
            <person name="Portier P."/>
            <person name="Jacques M.-A."/>
            <person name="Fischer-Le Saux M."/>
        </authorList>
    </citation>
    <scope>NUCLEOTIDE SEQUENCE [LARGE SCALE GENOMIC DNA]</scope>
    <source>
        <strain evidence="1 2">CFBP 4691</strain>
    </source>
</reference>
<name>A0A2S6ZM05_9XANT</name>
<organism evidence="1 2">
    <name type="scientific">Xanthomonas theicola</name>
    <dbReference type="NCBI Taxonomy" id="56464"/>
    <lineage>
        <taxon>Bacteria</taxon>
        <taxon>Pseudomonadati</taxon>
        <taxon>Pseudomonadota</taxon>
        <taxon>Gammaproteobacteria</taxon>
        <taxon>Lysobacterales</taxon>
        <taxon>Lysobacteraceae</taxon>
        <taxon>Xanthomonas</taxon>
    </lineage>
</organism>
<proteinExistence type="predicted"/>
<gene>
    <name evidence="1" type="ORF">XthCFBP4691_01085</name>
</gene>
<evidence type="ECO:0000313" key="2">
    <source>
        <dbReference type="Proteomes" id="UP000239898"/>
    </source>
</evidence>
<dbReference type="Proteomes" id="UP000239898">
    <property type="component" value="Unassembled WGS sequence"/>
</dbReference>
<sequence length="144" mass="15941">MNPQKILLNVERLTINITQPPRGAELSAVLSSVAEGVQVPSEYRDLGGGDRIPQAQALREVAELGTGWRLETPHELFGLVDYGHKNKHGAYTRDESLKEGPYWTSQETPWFEGGRVVVGFYGGYVYDHDADGRAFARAVRVVGQ</sequence>
<dbReference type="OrthoDB" id="9793251at2"/>
<comment type="caution">
    <text evidence="1">The sequence shown here is derived from an EMBL/GenBank/DDBJ whole genome shotgun (WGS) entry which is preliminary data.</text>
</comment>
<dbReference type="RefSeq" id="WP_128418707.1">
    <property type="nucleotide sequence ID" value="NZ_CP049017.1"/>
</dbReference>
<keyword evidence="2" id="KW-1185">Reference proteome</keyword>
<evidence type="ECO:0000313" key="1">
    <source>
        <dbReference type="EMBL" id="PPT93236.1"/>
    </source>
</evidence>